<evidence type="ECO:0000313" key="1">
    <source>
        <dbReference type="EMBL" id="SHG85815.1"/>
    </source>
</evidence>
<dbReference type="EMBL" id="FQVN01000015">
    <property type="protein sequence ID" value="SHG85815.1"/>
    <property type="molecule type" value="Genomic_DNA"/>
</dbReference>
<protein>
    <submittedName>
        <fullName evidence="1">Uncharacterized protein</fullName>
    </submittedName>
</protein>
<dbReference type="AlphaFoldDB" id="A0A1M5N8L6"/>
<keyword evidence="2" id="KW-1185">Reference proteome</keyword>
<reference evidence="1 2" key="1">
    <citation type="submission" date="2016-11" db="EMBL/GenBank/DDBJ databases">
        <authorList>
            <person name="Jaros S."/>
            <person name="Januszkiewicz K."/>
            <person name="Wedrychowicz H."/>
        </authorList>
    </citation>
    <scope>NUCLEOTIDE SEQUENCE [LARGE SCALE GENOMIC DNA]</scope>
    <source>
        <strain evidence="1 2">DSM 44523</strain>
    </source>
</reference>
<organism evidence="1 2">
    <name type="scientific">Streptoalloteichus hindustanus</name>
    <dbReference type="NCBI Taxonomy" id="2017"/>
    <lineage>
        <taxon>Bacteria</taxon>
        <taxon>Bacillati</taxon>
        <taxon>Actinomycetota</taxon>
        <taxon>Actinomycetes</taxon>
        <taxon>Pseudonocardiales</taxon>
        <taxon>Pseudonocardiaceae</taxon>
        <taxon>Streptoalloteichus</taxon>
    </lineage>
</organism>
<name>A0A1M5N8L6_STRHI</name>
<accession>A0A1M5N8L6</accession>
<sequence>MLSLRETWCRPDEPILLFKWHRQSTLTCFDVKGFDLKGRPLPSLGRRAVRAAGIGALATVLFVVAMTEDASGETGGGSPSGPELFVFGDGAECAAATAIRSANATMGCWVFTPSRFAFVVRAEALEKDQDTESRSLLGRVRSVGTDLLDIAKGAAVESAATPSREPERIVSAFEFSPQQVTNVQLAWRKLPRKYGGGNSRYLRVTLWDGSGFDLGTWLPERALAMALGQQ</sequence>
<proteinExistence type="predicted"/>
<evidence type="ECO:0000313" key="2">
    <source>
        <dbReference type="Proteomes" id="UP000184501"/>
    </source>
</evidence>
<dbReference type="STRING" id="2017.SAMN05444320_11531"/>
<gene>
    <name evidence="1" type="ORF">SAMN05444320_11531</name>
</gene>
<dbReference type="Proteomes" id="UP000184501">
    <property type="component" value="Unassembled WGS sequence"/>
</dbReference>